<dbReference type="Gene3D" id="3.40.50.1820">
    <property type="entry name" value="alpha/beta hydrolase"/>
    <property type="match status" value="1"/>
</dbReference>
<evidence type="ECO:0000259" key="2">
    <source>
        <dbReference type="Pfam" id="PF20434"/>
    </source>
</evidence>
<feature type="domain" description="BD-FAE-like" evidence="2">
    <location>
        <begin position="65"/>
        <end position="241"/>
    </location>
</feature>
<keyword evidence="4" id="KW-1185">Reference proteome</keyword>
<dbReference type="InterPro" id="IPR050300">
    <property type="entry name" value="GDXG_lipolytic_enzyme"/>
</dbReference>
<evidence type="ECO:0000313" key="4">
    <source>
        <dbReference type="Proteomes" id="UP001500575"/>
    </source>
</evidence>
<dbReference type="Pfam" id="PF20434">
    <property type="entry name" value="BD-FAE"/>
    <property type="match status" value="1"/>
</dbReference>
<keyword evidence="1 3" id="KW-0378">Hydrolase</keyword>
<dbReference type="GO" id="GO:0016787">
    <property type="term" value="F:hydrolase activity"/>
    <property type="evidence" value="ECO:0007669"/>
    <property type="project" value="UniProtKB-KW"/>
</dbReference>
<comment type="caution">
    <text evidence="3">The sequence shown here is derived from an EMBL/GenBank/DDBJ whole genome shotgun (WGS) entry which is preliminary data.</text>
</comment>
<organism evidence="3 4">
    <name type="scientific">Nocardioides bigeumensis</name>
    <dbReference type="NCBI Taxonomy" id="433657"/>
    <lineage>
        <taxon>Bacteria</taxon>
        <taxon>Bacillati</taxon>
        <taxon>Actinomycetota</taxon>
        <taxon>Actinomycetes</taxon>
        <taxon>Propionibacteriales</taxon>
        <taxon>Nocardioidaceae</taxon>
        <taxon>Nocardioides</taxon>
    </lineage>
</organism>
<dbReference type="PANTHER" id="PTHR48081">
    <property type="entry name" value="AB HYDROLASE SUPERFAMILY PROTEIN C4A8.06C"/>
    <property type="match status" value="1"/>
</dbReference>
<sequence>MLTRRTLLGVGVAGGAMLATGCADDDPVDEPVDEPVEGEVADVPGSETITYGDDPSQLVQLTRPDSNSRGVVVVVHGGFWKAAYGAELGAPLAADLAARGWTTLNVEYRRVGNGGGVPETLDDVAAAIDVLRSADVDLTRVVTLGHSAGGHLATWAAARTRFDRWSGGVPVTAVISQAGVLDLEAAYDAGLGSGAVEAFVGSPPGPAYDQVDPARQLPLDVPVWCVHGRDDDVVPLSQSADYVSRATAAGAQAELVEVEGDHFVVIDTGSDPWSRIVTILDGLG</sequence>
<evidence type="ECO:0000256" key="1">
    <source>
        <dbReference type="ARBA" id="ARBA00022801"/>
    </source>
</evidence>
<protein>
    <submittedName>
        <fullName evidence="3">Alpha/beta hydrolase</fullName>
    </submittedName>
</protein>
<dbReference type="RefSeq" id="WP_344304114.1">
    <property type="nucleotide sequence ID" value="NZ_BAAAQQ010000012.1"/>
</dbReference>
<reference evidence="3 4" key="1">
    <citation type="journal article" date="2019" name="Int. J. Syst. Evol. Microbiol.">
        <title>The Global Catalogue of Microorganisms (GCM) 10K type strain sequencing project: providing services to taxonomists for standard genome sequencing and annotation.</title>
        <authorList>
            <consortium name="The Broad Institute Genomics Platform"/>
            <consortium name="The Broad Institute Genome Sequencing Center for Infectious Disease"/>
            <person name="Wu L."/>
            <person name="Ma J."/>
        </authorList>
    </citation>
    <scope>NUCLEOTIDE SEQUENCE [LARGE SCALE GENOMIC DNA]</scope>
    <source>
        <strain evidence="3 4">JCM 16021</strain>
    </source>
</reference>
<dbReference type="Proteomes" id="UP001500575">
    <property type="component" value="Unassembled WGS sequence"/>
</dbReference>
<dbReference type="SUPFAM" id="SSF53474">
    <property type="entry name" value="alpha/beta-Hydrolases"/>
    <property type="match status" value="1"/>
</dbReference>
<dbReference type="PROSITE" id="PS51257">
    <property type="entry name" value="PROKAR_LIPOPROTEIN"/>
    <property type="match status" value="1"/>
</dbReference>
<dbReference type="InterPro" id="IPR029058">
    <property type="entry name" value="AB_hydrolase_fold"/>
</dbReference>
<dbReference type="EMBL" id="BAAAQQ010000012">
    <property type="protein sequence ID" value="GAA2126643.1"/>
    <property type="molecule type" value="Genomic_DNA"/>
</dbReference>
<name>A0ABN2YH59_9ACTN</name>
<accession>A0ABN2YH59</accession>
<proteinExistence type="predicted"/>
<evidence type="ECO:0000313" key="3">
    <source>
        <dbReference type="EMBL" id="GAA2126643.1"/>
    </source>
</evidence>
<gene>
    <name evidence="3" type="ORF">GCM10009843_25290</name>
</gene>
<dbReference type="InterPro" id="IPR049492">
    <property type="entry name" value="BD-FAE-like_dom"/>
</dbReference>